<accession>A0ABU4RK97</accession>
<evidence type="ECO:0000256" key="5">
    <source>
        <dbReference type="ARBA" id="ARBA00013170"/>
    </source>
</evidence>
<dbReference type="PROSITE" id="PS00379">
    <property type="entry name" value="CDP_ALCOHOL_P_TRANSF"/>
    <property type="match status" value="1"/>
</dbReference>
<keyword evidence="13" id="KW-0594">Phospholipid biosynthesis</keyword>
<evidence type="ECO:0000256" key="6">
    <source>
        <dbReference type="ARBA" id="ARBA00014944"/>
    </source>
</evidence>
<evidence type="ECO:0000256" key="4">
    <source>
        <dbReference type="ARBA" id="ARBA00010441"/>
    </source>
</evidence>
<dbReference type="InterPro" id="IPR043130">
    <property type="entry name" value="CDP-OH_PTrfase_TM_dom"/>
</dbReference>
<dbReference type="EC" id="2.7.8.5" evidence="5"/>
<evidence type="ECO:0000256" key="11">
    <source>
        <dbReference type="ARBA" id="ARBA00023098"/>
    </source>
</evidence>
<keyword evidence="11" id="KW-0443">Lipid metabolism</keyword>
<evidence type="ECO:0000256" key="9">
    <source>
        <dbReference type="ARBA" id="ARBA00022692"/>
    </source>
</evidence>
<sequence length="183" mass="19572">MALNIPTMITIARLFAVPLVVWLMLSGYGHAAFVVFLAAGISDAIDGYLARVWDQRTELGAYLDPIADKALLVSIYVTLAVGGDIPVWLAIAVVSRDVLIVGAVILCWGLEQPFAIRPLKISKINTAAQISFAALALAVVGFDIDAGTWFHQCGLLVGVLTLASAAAYLAAWMRHMAPPEERP</sequence>
<dbReference type="InterPro" id="IPR048254">
    <property type="entry name" value="CDP_ALCOHOL_P_TRANSF_CS"/>
</dbReference>
<evidence type="ECO:0000256" key="16">
    <source>
        <dbReference type="RuleBase" id="RU003750"/>
    </source>
</evidence>
<evidence type="ECO:0000256" key="8">
    <source>
        <dbReference type="ARBA" id="ARBA00022679"/>
    </source>
</evidence>
<reference evidence="18 19" key="1">
    <citation type="submission" date="2023-11" db="EMBL/GenBank/DDBJ databases">
        <authorList>
            <person name="Bao R."/>
        </authorList>
    </citation>
    <scope>NUCLEOTIDE SEQUENCE [LARGE SCALE GENOMIC DNA]</scope>
    <source>
        <strain evidence="18 19">PJ23</strain>
    </source>
</reference>
<organism evidence="18 19">
    <name type="scientific">Terrihabitans rhizophilus</name>
    <dbReference type="NCBI Taxonomy" id="3092662"/>
    <lineage>
        <taxon>Bacteria</taxon>
        <taxon>Pseudomonadati</taxon>
        <taxon>Pseudomonadota</taxon>
        <taxon>Alphaproteobacteria</taxon>
        <taxon>Hyphomicrobiales</taxon>
        <taxon>Terrihabitans</taxon>
    </lineage>
</organism>
<gene>
    <name evidence="18" type="ORF">SCD90_04275</name>
</gene>
<dbReference type="InterPro" id="IPR000462">
    <property type="entry name" value="CDP-OH_P_trans"/>
</dbReference>
<keyword evidence="10 17" id="KW-1133">Transmembrane helix</keyword>
<dbReference type="Proteomes" id="UP001274321">
    <property type="component" value="Unassembled WGS sequence"/>
</dbReference>
<dbReference type="EMBL" id="JAXAFJ010000002">
    <property type="protein sequence ID" value="MDX6805274.1"/>
    <property type="molecule type" value="Genomic_DNA"/>
</dbReference>
<evidence type="ECO:0000256" key="17">
    <source>
        <dbReference type="SAM" id="Phobius"/>
    </source>
</evidence>
<feature type="transmembrane region" description="Helical" evidence="17">
    <location>
        <begin position="148"/>
        <end position="172"/>
    </location>
</feature>
<dbReference type="PIRSF" id="PIRSF000847">
    <property type="entry name" value="Phos_ph_gly_syn"/>
    <property type="match status" value="1"/>
</dbReference>
<evidence type="ECO:0000256" key="15">
    <source>
        <dbReference type="ARBA" id="ARBA00048586"/>
    </source>
</evidence>
<evidence type="ECO:0000256" key="12">
    <source>
        <dbReference type="ARBA" id="ARBA00023136"/>
    </source>
</evidence>
<comment type="catalytic activity">
    <reaction evidence="15">
        <text>a CDP-1,2-diacyl-sn-glycerol + sn-glycerol 3-phosphate = a 1,2-diacyl-sn-glycero-3-phospho-(1'-sn-glycero-3'-phosphate) + CMP + H(+)</text>
        <dbReference type="Rhea" id="RHEA:12593"/>
        <dbReference type="ChEBI" id="CHEBI:15378"/>
        <dbReference type="ChEBI" id="CHEBI:57597"/>
        <dbReference type="ChEBI" id="CHEBI:58332"/>
        <dbReference type="ChEBI" id="CHEBI:60110"/>
        <dbReference type="ChEBI" id="CHEBI:60377"/>
        <dbReference type="EC" id="2.7.8.5"/>
    </reaction>
</comment>
<dbReference type="Pfam" id="PF01066">
    <property type="entry name" value="CDP-OH_P_transf"/>
    <property type="match status" value="1"/>
</dbReference>
<feature type="transmembrane region" description="Helical" evidence="17">
    <location>
        <begin position="61"/>
        <end position="81"/>
    </location>
</feature>
<dbReference type="PANTHER" id="PTHR14269">
    <property type="entry name" value="CDP-DIACYLGLYCEROL--GLYCEROL-3-PHOSPHATE 3-PHOSPHATIDYLTRANSFERASE-RELATED"/>
    <property type="match status" value="1"/>
</dbReference>
<keyword evidence="19" id="KW-1185">Reference proteome</keyword>
<dbReference type="GO" id="GO:0016740">
    <property type="term" value="F:transferase activity"/>
    <property type="evidence" value="ECO:0007669"/>
    <property type="project" value="UniProtKB-KW"/>
</dbReference>
<comment type="subcellular location">
    <subcellularLocation>
        <location evidence="1">Membrane</location>
        <topology evidence="1">Multi-pass membrane protein</topology>
    </subcellularLocation>
</comment>
<keyword evidence="8 16" id="KW-0808">Transferase</keyword>
<proteinExistence type="inferred from homology"/>
<evidence type="ECO:0000313" key="18">
    <source>
        <dbReference type="EMBL" id="MDX6805274.1"/>
    </source>
</evidence>
<dbReference type="PANTHER" id="PTHR14269:SF62">
    <property type="entry name" value="CDP-DIACYLGLYCEROL--GLYCEROL-3-PHOSPHATE 3-PHOSPHATIDYLTRANSFERASE 1, CHLOROPLASTIC"/>
    <property type="match status" value="1"/>
</dbReference>
<evidence type="ECO:0000256" key="7">
    <source>
        <dbReference type="ARBA" id="ARBA00022516"/>
    </source>
</evidence>
<comment type="caution">
    <text evidence="18">The sequence shown here is derived from an EMBL/GenBank/DDBJ whole genome shotgun (WGS) entry which is preliminary data.</text>
</comment>
<dbReference type="InterPro" id="IPR050324">
    <property type="entry name" value="CDP-alcohol_PTase-I"/>
</dbReference>
<evidence type="ECO:0000256" key="2">
    <source>
        <dbReference type="ARBA" id="ARBA00005042"/>
    </source>
</evidence>
<evidence type="ECO:0000256" key="10">
    <source>
        <dbReference type="ARBA" id="ARBA00022989"/>
    </source>
</evidence>
<keyword evidence="7" id="KW-0444">Lipid biosynthesis</keyword>
<dbReference type="Gene3D" id="1.20.120.1760">
    <property type="match status" value="1"/>
</dbReference>
<comment type="pathway">
    <text evidence="2">Phospholipid metabolism; phosphatidylglycerol biosynthesis; phosphatidylglycerol from CDP-diacylglycerol: step 1/2.</text>
</comment>
<evidence type="ECO:0000256" key="14">
    <source>
        <dbReference type="ARBA" id="ARBA00023264"/>
    </source>
</evidence>
<name>A0ABU4RK97_9HYPH</name>
<protein>
    <recommendedName>
        <fullName evidence="6">CDP-diacylglycerol--glycerol-3-phosphate 3-phosphatidyltransferase</fullName>
        <ecNumber evidence="5">2.7.8.5</ecNumber>
    </recommendedName>
</protein>
<comment type="similarity">
    <text evidence="4 16">Belongs to the CDP-alcohol phosphatidyltransferase class-I family.</text>
</comment>
<keyword evidence="14" id="KW-1208">Phospholipid metabolism</keyword>
<evidence type="ECO:0000256" key="13">
    <source>
        <dbReference type="ARBA" id="ARBA00023209"/>
    </source>
</evidence>
<evidence type="ECO:0000313" key="19">
    <source>
        <dbReference type="Proteomes" id="UP001274321"/>
    </source>
</evidence>
<feature type="transmembrane region" description="Helical" evidence="17">
    <location>
        <begin position="87"/>
        <end position="110"/>
    </location>
</feature>
<keyword evidence="9 17" id="KW-0812">Transmembrane</keyword>
<keyword evidence="12 17" id="KW-0472">Membrane</keyword>
<dbReference type="InterPro" id="IPR004570">
    <property type="entry name" value="Phosphatidylglycerol_P_synth"/>
</dbReference>
<comment type="pathway">
    <text evidence="3">Lipid metabolism.</text>
</comment>
<evidence type="ECO:0000256" key="1">
    <source>
        <dbReference type="ARBA" id="ARBA00004141"/>
    </source>
</evidence>
<evidence type="ECO:0000256" key="3">
    <source>
        <dbReference type="ARBA" id="ARBA00005189"/>
    </source>
</evidence>